<dbReference type="PANTHER" id="PTHR42927">
    <property type="entry name" value="HELICASE SUPERFAMILY 1 AND 2 DOMAIN-CONTAINING PROTEIN"/>
    <property type="match status" value="1"/>
</dbReference>
<dbReference type="GO" id="GO:0004519">
    <property type="term" value="F:endonuclease activity"/>
    <property type="evidence" value="ECO:0007669"/>
    <property type="project" value="UniProtKB-KW"/>
</dbReference>
<dbReference type="PANTHER" id="PTHR42927:SF1">
    <property type="entry name" value="HELICASE SUPERFAMILY 1 AND 2 DOMAIN-CONTAINING PROTEIN"/>
    <property type="match status" value="1"/>
</dbReference>
<dbReference type="Pfam" id="PF22679">
    <property type="entry name" value="T1R_D3-like"/>
    <property type="match status" value="1"/>
</dbReference>
<comment type="caution">
    <text evidence="2">The sequence shown here is derived from an EMBL/GenBank/DDBJ whole genome shotgun (WGS) entry which is preliminary data.</text>
</comment>
<keyword evidence="3" id="KW-1185">Reference proteome</keyword>
<name>A0ABX4H431_9BACT</name>
<evidence type="ECO:0000313" key="3">
    <source>
        <dbReference type="Proteomes" id="UP000217033"/>
    </source>
</evidence>
<dbReference type="InterPro" id="IPR040980">
    <property type="entry name" value="SWI2_SNF2"/>
</dbReference>
<keyword evidence="2" id="KW-0378">Hydrolase</keyword>
<dbReference type="InterPro" id="IPR055180">
    <property type="entry name" value="HsdR_RecA-like_helicase_dom_2"/>
</dbReference>
<dbReference type="Pfam" id="PF18766">
    <property type="entry name" value="SWI2_SNF2"/>
    <property type="match status" value="1"/>
</dbReference>
<organism evidence="2 3">
    <name type="scientific">Mycoplasmopsis agassizii</name>
    <dbReference type="NCBI Taxonomy" id="33922"/>
    <lineage>
        <taxon>Bacteria</taxon>
        <taxon>Bacillati</taxon>
        <taxon>Mycoplasmatota</taxon>
        <taxon>Mycoplasmoidales</taxon>
        <taxon>Metamycoplasmataceae</taxon>
        <taxon>Mycoplasmopsis</taxon>
    </lineage>
</organism>
<sequence length="1000" mass="116997">MEDNEKRFEQDIETHLLDKGYIKLSSYEYDIDKGLYLNTLISFIKSTQERSWRKHEKYYGERAIEAFYQRLQKSIDERGLLDVIRKGFEDMGTKFFLCFFKPETKLNEETVDKYNKNILSVSRQFKYSNRNNNTIDMVISINGIPLVALELKNQLKGQDYKNAIKQFKENRDPREFVFKLNNRILIYFALDLYEVWVSTKLDGYKTDFLPFNQGRNGSGKSGASGNPENKEGYATSYLWENILDKDNFLDIINKFISKPKDQQKIIFPRFHQYDVVKKVLTDVKENGVGKNYLIEHSAGSGKSNSISWLAYRLASIHDKNDLIIFDTVIIVTNRIVLDSQLQETIKTFEHTRGLIETIDQRKGSKGLVEAINDKKRIIICTIQKFLHAYKDFKNMSGRNFAIIVDEAHLGQTGEAARKLRKGLIDKKEAVNNLREEHEIDELDEGGELIYEIISQGKHKNQSFFAFTATPKNKTIELFGRHNPESKKTEPFHVYSMRQAIEEGFILDVLKYYSTFEEQARIIKTTEDNPEVYKDDAKKQIYRLIKNDKNLIRSKVELIMNNFLSHGIHEIDKKAKAMVVTSSRSSAVKYFFEIKNYLQRKYGDASQIGVLVAFSGEVNLHGKTYREADLNKDNNGDLINTDKKFRKMFHSDQYKILVVANKYQTGFDEPLLHSMYIDKKLIGVSAVQTLSRLNRKYPKKTSTFVMDFVNKSEVIKSAFQPFYEATYLEGITDPNIVYDLKNKIYEFNLYDIETVNKFYEIVKVSLEEQNKDDLGKASSLFIPIEEKYKSLTTAEQNKYRDLLNKFNRLYLYITQMIRIHDTQLLKDYSFTSYLVRLLPKTDYEKISISDKVQIDFIDIHETFKGSIDLEKTSADLSVDKIKKDLKTERPKSTLEKIIEEVNDFYGDIVDPDKKAIEFIYNEILNDSDLMKKIHSYIKNNDRNTFVETWFPTLFWNIIINSLQKHGDNFPEKLRKDDGFTKFVMQLIAKKIWDEFTKQTDT</sequence>
<dbReference type="SUPFAM" id="SSF52540">
    <property type="entry name" value="P-loop containing nucleoside triphosphate hydrolases"/>
    <property type="match status" value="1"/>
</dbReference>
<feature type="domain" description="Helicase ATP-binding" evidence="1">
    <location>
        <begin position="283"/>
        <end position="488"/>
    </location>
</feature>
<protein>
    <submittedName>
        <fullName evidence="2">Type I restriction endonuclease subunit R</fullName>
    </submittedName>
</protein>
<dbReference type="Gene3D" id="3.40.50.300">
    <property type="entry name" value="P-loop containing nucleotide triphosphate hydrolases"/>
    <property type="match status" value="2"/>
</dbReference>
<evidence type="ECO:0000313" key="2">
    <source>
        <dbReference type="EMBL" id="PAF54649.1"/>
    </source>
</evidence>
<dbReference type="Proteomes" id="UP000217033">
    <property type="component" value="Unassembled WGS sequence"/>
</dbReference>
<dbReference type="InterPro" id="IPR027417">
    <property type="entry name" value="P-loop_NTPase"/>
</dbReference>
<dbReference type="InterPro" id="IPR007409">
    <property type="entry name" value="Restrct_endonuc_type1_HsdR_N"/>
</dbReference>
<evidence type="ECO:0000259" key="1">
    <source>
        <dbReference type="PROSITE" id="PS51192"/>
    </source>
</evidence>
<proteinExistence type="predicted"/>
<keyword evidence="2" id="KW-0255">Endonuclease</keyword>
<keyword evidence="2" id="KW-0540">Nuclease</keyword>
<dbReference type="Gene3D" id="3.90.1570.50">
    <property type="match status" value="1"/>
</dbReference>
<gene>
    <name evidence="2" type="ORF">CJF60_02825</name>
</gene>
<dbReference type="PROSITE" id="PS51192">
    <property type="entry name" value="HELICASE_ATP_BIND_1"/>
    <property type="match status" value="1"/>
</dbReference>
<dbReference type="Pfam" id="PF04313">
    <property type="entry name" value="HSDR_N"/>
    <property type="match status" value="1"/>
</dbReference>
<dbReference type="SMART" id="SM00487">
    <property type="entry name" value="DEXDc"/>
    <property type="match status" value="1"/>
</dbReference>
<dbReference type="RefSeq" id="WP_084232021.1">
    <property type="nucleotide sequence ID" value="NZ_FWXE01000002.1"/>
</dbReference>
<dbReference type="EMBL" id="NQMN01000002">
    <property type="protein sequence ID" value="PAF54649.1"/>
    <property type="molecule type" value="Genomic_DNA"/>
</dbReference>
<accession>A0ABX4H431</accession>
<reference evidence="2" key="1">
    <citation type="submission" date="2017-08" db="EMBL/GenBank/DDBJ databases">
        <authorList>
            <person name="Alvarez-Ponce D."/>
            <person name="Weitzman C.L."/>
            <person name="Tillett R.L."/>
            <person name="Sandmeier F.C."/>
            <person name="Tracy C.R."/>
        </authorList>
    </citation>
    <scope>NUCLEOTIDE SEQUENCE [LARGE SCALE GENOMIC DNA]</scope>
    <source>
        <strain evidence="2">PS6</strain>
    </source>
</reference>
<dbReference type="InterPro" id="IPR014001">
    <property type="entry name" value="Helicase_ATP-bd"/>
</dbReference>